<reference evidence="2" key="1">
    <citation type="submission" date="2020-03" db="EMBL/GenBank/DDBJ databases">
        <title>The deep terrestrial virosphere.</title>
        <authorList>
            <person name="Holmfeldt K."/>
            <person name="Nilsson E."/>
            <person name="Simone D."/>
            <person name="Lopez-Fernandez M."/>
            <person name="Wu X."/>
            <person name="de Brujin I."/>
            <person name="Lundin D."/>
            <person name="Andersson A."/>
            <person name="Bertilsson S."/>
            <person name="Dopson M."/>
        </authorList>
    </citation>
    <scope>NUCLEOTIDE SEQUENCE</scope>
    <source>
        <strain evidence="2">MM415B05358</strain>
    </source>
</reference>
<gene>
    <name evidence="2" type="ORF">MM415B05358_0005</name>
</gene>
<evidence type="ECO:0000259" key="1">
    <source>
        <dbReference type="Pfam" id="PF24749"/>
    </source>
</evidence>
<dbReference type="AlphaFoldDB" id="A0A6M3LMC2"/>
<feature type="domain" description="DUF7695" evidence="1">
    <location>
        <begin position="6"/>
        <end position="48"/>
    </location>
</feature>
<protein>
    <recommendedName>
        <fullName evidence="1">DUF7695 domain-containing protein</fullName>
    </recommendedName>
</protein>
<dbReference type="EMBL" id="MT143319">
    <property type="protein sequence ID" value="QJA95499.1"/>
    <property type="molecule type" value="Genomic_DNA"/>
</dbReference>
<name>A0A6M3LMC2_9ZZZZ</name>
<organism evidence="2">
    <name type="scientific">viral metagenome</name>
    <dbReference type="NCBI Taxonomy" id="1070528"/>
    <lineage>
        <taxon>unclassified sequences</taxon>
        <taxon>metagenomes</taxon>
        <taxon>organismal metagenomes</taxon>
    </lineage>
</organism>
<dbReference type="InterPro" id="IPR056112">
    <property type="entry name" value="DUF7695"/>
</dbReference>
<proteinExistence type="predicted"/>
<dbReference type="Pfam" id="PF24749">
    <property type="entry name" value="DUF7695"/>
    <property type="match status" value="1"/>
</dbReference>
<sequence length="68" mass="7436">MAGGIKIRCRVCSDIIQSMHRHDFVPCSCGAIFVDGGNDYTRIGYPVGKMEDHIEYIAGESENETKGG</sequence>
<evidence type="ECO:0000313" key="2">
    <source>
        <dbReference type="EMBL" id="QJA95499.1"/>
    </source>
</evidence>
<accession>A0A6M3LMC2</accession>